<dbReference type="EMBL" id="JADBEL010000014">
    <property type="protein sequence ID" value="MBE1555511.1"/>
    <property type="molecule type" value="Genomic_DNA"/>
</dbReference>
<accession>A0A927R3W0</accession>
<keyword evidence="2" id="KW-1185">Reference proteome</keyword>
<protein>
    <submittedName>
        <fullName evidence="1">Uncharacterized protein</fullName>
    </submittedName>
</protein>
<evidence type="ECO:0000313" key="1">
    <source>
        <dbReference type="EMBL" id="MBE1555511.1"/>
    </source>
</evidence>
<dbReference type="Proteomes" id="UP000658225">
    <property type="component" value="Unassembled WGS sequence"/>
</dbReference>
<gene>
    <name evidence="1" type="ORF">H4683_002631</name>
</gene>
<proteinExistence type="predicted"/>
<sequence>MEEMLKKEYGLYAIPEEVGMLIRLEEELNKEGESLDTIGFMPIVHEFAYAITPPDLIPFAHTGGGGIHFGFLTDFDQITDLHEAPIVCVSPTNDPPIRYLARNIQEFLSLASSVPHVEMLESFWPCENEGSMEAIQKDFLSNTDVEWNKKREMIARRFHKTFSTGALPVQQYVQEVLKERHEKMIIPTFDGLGIIGSADSVRKGQRFKLDDQHRQTEQELTRMRDFLASATREEKLAFIRDAYYWYILTPDYDGEVLKVVVELLKTLDLPTVVDRLEFRTGL</sequence>
<evidence type="ECO:0000313" key="2">
    <source>
        <dbReference type="Proteomes" id="UP000658225"/>
    </source>
</evidence>
<dbReference type="RefSeq" id="WP_192599226.1">
    <property type="nucleotide sequence ID" value="NZ_JADBEL010000014.1"/>
</dbReference>
<dbReference type="AlphaFoldDB" id="A0A927R3W0"/>
<name>A0A927R3W0_9BACL</name>
<reference evidence="1" key="1">
    <citation type="submission" date="2020-10" db="EMBL/GenBank/DDBJ databases">
        <title>Genomic Encyclopedia of Type Strains, Phase IV (KMG-IV): sequencing the most valuable type-strain genomes for metagenomic binning, comparative biology and taxonomic classification.</title>
        <authorList>
            <person name="Goeker M."/>
        </authorList>
    </citation>
    <scope>NUCLEOTIDE SEQUENCE</scope>
    <source>
        <strain evidence="1">DSM 13886</strain>
    </source>
</reference>
<comment type="caution">
    <text evidence="1">The sequence shown here is derived from an EMBL/GenBank/DDBJ whole genome shotgun (WGS) entry which is preliminary data.</text>
</comment>
<organism evidence="1 2">
    <name type="scientific">Sporosarcina limicola</name>
    <dbReference type="NCBI Taxonomy" id="34101"/>
    <lineage>
        <taxon>Bacteria</taxon>
        <taxon>Bacillati</taxon>
        <taxon>Bacillota</taxon>
        <taxon>Bacilli</taxon>
        <taxon>Bacillales</taxon>
        <taxon>Caryophanaceae</taxon>
        <taxon>Sporosarcina</taxon>
    </lineage>
</organism>